<organism evidence="1 2">
    <name type="scientific">Halocatena salina</name>
    <dbReference type="NCBI Taxonomy" id="2934340"/>
    <lineage>
        <taxon>Archaea</taxon>
        <taxon>Methanobacteriati</taxon>
        <taxon>Methanobacteriota</taxon>
        <taxon>Stenosarchaea group</taxon>
        <taxon>Halobacteria</taxon>
        <taxon>Halobacteriales</taxon>
        <taxon>Natronomonadaceae</taxon>
        <taxon>Halocatena</taxon>
    </lineage>
</organism>
<protein>
    <submittedName>
        <fullName evidence="1">Uncharacterized protein</fullName>
    </submittedName>
</protein>
<dbReference type="GeneID" id="71928014"/>
<reference evidence="1" key="1">
    <citation type="submission" date="2022-04" db="EMBL/GenBank/DDBJ databases">
        <title>Halocatena sp. nov., isolated from a salt lake.</title>
        <authorList>
            <person name="Cui H.-L."/>
        </authorList>
    </citation>
    <scope>NUCLEOTIDE SEQUENCE</scope>
    <source>
        <strain evidence="1">AD-1</strain>
    </source>
</reference>
<evidence type="ECO:0000313" key="2">
    <source>
        <dbReference type="Proteomes" id="UP000831768"/>
    </source>
</evidence>
<dbReference type="Proteomes" id="UP000831768">
    <property type="component" value="Chromosome"/>
</dbReference>
<dbReference type="EMBL" id="CP096019">
    <property type="protein sequence ID" value="UPM41944.1"/>
    <property type="molecule type" value="Genomic_DNA"/>
</dbReference>
<proteinExistence type="predicted"/>
<gene>
    <name evidence="1" type="ORF">MW046_08165</name>
</gene>
<evidence type="ECO:0000313" key="1">
    <source>
        <dbReference type="EMBL" id="UPM41944.1"/>
    </source>
</evidence>
<name>A0A8T9ZZ08_9EURY</name>
<accession>A0A8T9ZZ08</accession>
<dbReference type="RefSeq" id="WP_247992623.1">
    <property type="nucleotide sequence ID" value="NZ_CP096019.1"/>
</dbReference>
<keyword evidence="2" id="KW-1185">Reference proteome</keyword>
<dbReference type="KEGG" id="haad:MW046_08165"/>
<dbReference type="AlphaFoldDB" id="A0A8T9ZZ08"/>
<sequence length="156" mass="16873">MDRRTMLGVVSGVVLPITGCLSTFESEAETGVVLSELLVENASDTARTVTVVVLYDGTTVHSQEYDVGPKEGTVLGGTVIDIRPPEQPVDLEIRAAMGEQIRLFEPAEPDDTTCIKVHVWIERSGRLTFLSSSEEANCLDPTPTKTEPGVFPGVRE</sequence>